<dbReference type="EMBL" id="JANPWB010000015">
    <property type="protein sequence ID" value="KAJ1091883.1"/>
    <property type="molecule type" value="Genomic_DNA"/>
</dbReference>
<dbReference type="Proteomes" id="UP001066276">
    <property type="component" value="Chromosome 11"/>
</dbReference>
<gene>
    <name evidence="1" type="ORF">NDU88_004997</name>
</gene>
<name>A0AAV7LLJ6_PLEWA</name>
<organism evidence="1 2">
    <name type="scientific">Pleurodeles waltl</name>
    <name type="common">Iberian ribbed newt</name>
    <dbReference type="NCBI Taxonomy" id="8319"/>
    <lineage>
        <taxon>Eukaryota</taxon>
        <taxon>Metazoa</taxon>
        <taxon>Chordata</taxon>
        <taxon>Craniata</taxon>
        <taxon>Vertebrata</taxon>
        <taxon>Euteleostomi</taxon>
        <taxon>Amphibia</taxon>
        <taxon>Batrachia</taxon>
        <taxon>Caudata</taxon>
        <taxon>Salamandroidea</taxon>
        <taxon>Salamandridae</taxon>
        <taxon>Pleurodelinae</taxon>
        <taxon>Pleurodeles</taxon>
    </lineage>
</organism>
<sequence>MADRRALWEQAAVTLFDDTQGASTTTNAQSRTISNINFELEKARTLELKKWWEMTSLTKYTENGRVLRGLRILILPTLGDMDPDLLEQWRSYTADCSVKRMGTLITQAKRQMEEQTQVIDRLMEELEKMGNPQEVQQSLMKMEERR</sequence>
<reference evidence="1" key="1">
    <citation type="journal article" date="2022" name="bioRxiv">
        <title>Sequencing and chromosome-scale assembly of the giantPleurodeles waltlgenome.</title>
        <authorList>
            <person name="Brown T."/>
            <person name="Elewa A."/>
            <person name="Iarovenko S."/>
            <person name="Subramanian E."/>
            <person name="Araus A.J."/>
            <person name="Petzold A."/>
            <person name="Susuki M."/>
            <person name="Suzuki K.-i.T."/>
            <person name="Hayashi T."/>
            <person name="Toyoda A."/>
            <person name="Oliveira C."/>
            <person name="Osipova E."/>
            <person name="Leigh N.D."/>
            <person name="Simon A."/>
            <person name="Yun M.H."/>
        </authorList>
    </citation>
    <scope>NUCLEOTIDE SEQUENCE</scope>
    <source>
        <strain evidence="1">20211129_DDA</strain>
        <tissue evidence="1">Liver</tissue>
    </source>
</reference>
<proteinExistence type="predicted"/>
<evidence type="ECO:0000313" key="2">
    <source>
        <dbReference type="Proteomes" id="UP001066276"/>
    </source>
</evidence>
<dbReference type="AlphaFoldDB" id="A0AAV7LLJ6"/>
<protein>
    <submittedName>
        <fullName evidence="1">Uncharacterized protein</fullName>
    </submittedName>
</protein>
<evidence type="ECO:0000313" key="1">
    <source>
        <dbReference type="EMBL" id="KAJ1091883.1"/>
    </source>
</evidence>
<comment type="caution">
    <text evidence="1">The sequence shown here is derived from an EMBL/GenBank/DDBJ whole genome shotgun (WGS) entry which is preliminary data.</text>
</comment>
<keyword evidence="2" id="KW-1185">Reference proteome</keyword>
<accession>A0AAV7LLJ6</accession>